<organism evidence="1">
    <name type="scientific">invertebrate metagenome</name>
    <dbReference type="NCBI Taxonomy" id="1711999"/>
    <lineage>
        <taxon>unclassified sequences</taxon>
        <taxon>metagenomes</taxon>
        <taxon>organismal metagenomes</taxon>
    </lineage>
</organism>
<reference evidence="1" key="1">
    <citation type="journal article" date="2017" name="Appl. Environ. Microbiol.">
        <title>Molecular characterization of an Endozoicomonas-like organism causing infection in king scallop Pecten maximus L.</title>
        <authorList>
            <person name="Cano I."/>
            <person name="van Aerle R."/>
            <person name="Ross S."/>
            <person name="Verner-Jeffreys D.W."/>
            <person name="Paley R.K."/>
            <person name="Rimmer G."/>
            <person name="Ryder D."/>
            <person name="Hooper P."/>
            <person name="Stone D."/>
            <person name="Feist S.W."/>
        </authorList>
    </citation>
    <scope>NUCLEOTIDE SEQUENCE</scope>
</reference>
<evidence type="ECO:0000313" key="1">
    <source>
        <dbReference type="EMBL" id="PJE78358.1"/>
    </source>
</evidence>
<comment type="caution">
    <text evidence="1">The sequence shown here is derived from an EMBL/GenBank/DDBJ whole genome shotgun (WGS) entry which is preliminary data.</text>
</comment>
<protein>
    <submittedName>
        <fullName evidence="1">Uncharacterized protein</fullName>
    </submittedName>
</protein>
<gene>
    <name evidence="1" type="ORF">CI610_02711</name>
</gene>
<proteinExistence type="predicted"/>
<dbReference type="AlphaFoldDB" id="A0A2H9T576"/>
<dbReference type="EMBL" id="NSIT01000196">
    <property type="protein sequence ID" value="PJE78358.1"/>
    <property type="molecule type" value="Genomic_DNA"/>
</dbReference>
<name>A0A2H9T576_9ZZZZ</name>
<sequence>MAILKITSVTCIVPTDWKNERDIELSNGFEIAESYGGYKLAKNEYIASRGANIAAREAAAAAIGPWSVFLFAALMADEAIAKLPRGADDLYIVIETDSKSSTKKDEKKIFPRSGKYVSIDAKDTLQVDRWIQFTGKKVIRLMEWDLVSGDDFIGFVYIDSEKPGFIANETITSSSESSLYQMNYSVIWGDWKFSKKKTSTKKAKSVHLGPSYFSESRKMDRVKFEISSDELSLNFYNKNALLMSTLSKNKAVTMPAYISTSWLRVPPFKVVVGIEFIITSYEKGFTFKDCLLPVLHCAMPDGTLPEMIYSESKDDIVKIGSADFDLSEIKSSDPKHIIGLSFQKLDYPDSKFTNTIGLVCLYSTE</sequence>
<accession>A0A2H9T576</accession>